<evidence type="ECO:0000259" key="7">
    <source>
        <dbReference type="Pfam" id="PF04085"/>
    </source>
</evidence>
<dbReference type="GO" id="GO:0008360">
    <property type="term" value="P:regulation of cell shape"/>
    <property type="evidence" value="ECO:0007669"/>
    <property type="project" value="UniProtKB-KW"/>
</dbReference>
<dbReference type="InterPro" id="IPR042177">
    <property type="entry name" value="Cell/Rod_1"/>
</dbReference>
<keyword evidence="3 5" id="KW-0133">Cell shape</keyword>
<comment type="caution">
    <text evidence="8">The sequence shown here is derived from an EMBL/GenBank/DDBJ whole genome shotgun (WGS) entry which is preliminary data.</text>
</comment>
<comment type="similarity">
    <text evidence="1 5">Belongs to the MreC family.</text>
</comment>
<protein>
    <recommendedName>
        <fullName evidence="2 5">Cell shape-determining protein MreC</fullName>
    </recommendedName>
    <alternativeName>
        <fullName evidence="4 5">Cell shape protein MreC</fullName>
    </alternativeName>
</protein>
<keyword evidence="9" id="KW-1185">Reference proteome</keyword>
<evidence type="ECO:0000256" key="4">
    <source>
        <dbReference type="ARBA" id="ARBA00032089"/>
    </source>
</evidence>
<dbReference type="PIRSF" id="PIRSF038471">
    <property type="entry name" value="MreC"/>
    <property type="match status" value="1"/>
</dbReference>
<evidence type="ECO:0000313" key="8">
    <source>
        <dbReference type="EMBL" id="RCN58455.1"/>
    </source>
</evidence>
<evidence type="ECO:0000313" key="9">
    <source>
        <dbReference type="Proteomes" id="UP000253250"/>
    </source>
</evidence>
<dbReference type="Gene3D" id="2.40.10.350">
    <property type="entry name" value="Rod shape-determining protein MreC, domain 2"/>
    <property type="match status" value="1"/>
</dbReference>
<keyword evidence="6" id="KW-0175">Coiled coil</keyword>
<sequence>MGTFLGWSVKRPSNLAKLILFACASVALMVMDAHHNRDVRAVRGTILRAGHPLQELTALPFALIHDARRDLRLNSRLRQENARLRARARRLEIEASRLAALRLEVRHLTALLHGSAIPGYRAGLARVLDVGSGPFKQHLTLDEGRNDHVFIGQAVIDAHGIVGQVVSVNRDTSEVMLITDPDSGVPVISERNGLRAIVFGTGSLHRVKIPYLTVTADIRPGDVFVSSGLGGIYPPGYPVARVTKVTSNPNLAFLNVRAVPLAHLTYHTHVLLLWPRAQTGARDTHHG</sequence>
<name>A0A368HKA8_9GAMM</name>
<dbReference type="InterPro" id="IPR055342">
    <property type="entry name" value="MreC_beta-barrel_core"/>
</dbReference>
<dbReference type="GO" id="GO:0005886">
    <property type="term" value="C:plasma membrane"/>
    <property type="evidence" value="ECO:0007669"/>
    <property type="project" value="TreeGrafter"/>
</dbReference>
<dbReference type="AlphaFoldDB" id="A0A368HKA8"/>
<feature type="domain" description="Rod shape-determining protein MreC beta-barrel core" evidence="7">
    <location>
        <begin position="128"/>
        <end position="274"/>
    </location>
</feature>
<evidence type="ECO:0000256" key="3">
    <source>
        <dbReference type="ARBA" id="ARBA00022960"/>
    </source>
</evidence>
<dbReference type="InterPro" id="IPR042175">
    <property type="entry name" value="Cell/Rod_MreC_2"/>
</dbReference>
<dbReference type="EMBL" id="PSYR01000001">
    <property type="protein sequence ID" value="RCN58455.1"/>
    <property type="molecule type" value="Genomic_DNA"/>
</dbReference>
<evidence type="ECO:0000256" key="1">
    <source>
        <dbReference type="ARBA" id="ARBA00009369"/>
    </source>
</evidence>
<dbReference type="RefSeq" id="WP_114282158.1">
    <property type="nucleotide sequence ID" value="NZ_PSYR01000001.1"/>
</dbReference>
<reference evidence="8 9" key="1">
    <citation type="submission" date="2018-02" db="EMBL/GenBank/DDBJ databases">
        <title>Insights into the biology of acidophilic members of the Acidiferrobacteraceae family derived from comparative genomic analyses.</title>
        <authorList>
            <person name="Issotta F."/>
            <person name="Thyssen C."/>
            <person name="Mena C."/>
            <person name="Moya A."/>
            <person name="Bellenberg S."/>
            <person name="Sproer C."/>
            <person name="Covarrubias P.C."/>
            <person name="Sand W."/>
            <person name="Quatrini R."/>
            <person name="Vera M."/>
        </authorList>
    </citation>
    <scope>NUCLEOTIDE SEQUENCE [LARGE SCALE GENOMIC DNA]</scope>
    <source>
        <strain evidence="9">m-1</strain>
    </source>
</reference>
<accession>A0A368HKA8</accession>
<evidence type="ECO:0000256" key="5">
    <source>
        <dbReference type="PIRNR" id="PIRNR038471"/>
    </source>
</evidence>
<feature type="coiled-coil region" evidence="6">
    <location>
        <begin position="74"/>
        <end position="101"/>
    </location>
</feature>
<evidence type="ECO:0000256" key="2">
    <source>
        <dbReference type="ARBA" id="ARBA00013855"/>
    </source>
</evidence>
<organism evidence="8 9">
    <name type="scientific">Acidiferrobacter thiooxydans</name>
    <dbReference type="NCBI Taxonomy" id="163359"/>
    <lineage>
        <taxon>Bacteria</taxon>
        <taxon>Pseudomonadati</taxon>
        <taxon>Pseudomonadota</taxon>
        <taxon>Gammaproteobacteria</taxon>
        <taxon>Acidiferrobacterales</taxon>
        <taxon>Acidiferrobacteraceae</taxon>
        <taxon>Acidiferrobacter</taxon>
    </lineage>
</organism>
<evidence type="ECO:0000256" key="6">
    <source>
        <dbReference type="SAM" id="Coils"/>
    </source>
</evidence>
<proteinExistence type="inferred from homology"/>
<dbReference type="Pfam" id="PF04085">
    <property type="entry name" value="MreC"/>
    <property type="match status" value="1"/>
</dbReference>
<gene>
    <name evidence="8" type="ORF">C4900_01260</name>
</gene>
<dbReference type="InterPro" id="IPR007221">
    <property type="entry name" value="MreC"/>
</dbReference>
<comment type="function">
    <text evidence="5">Involved in formation and maintenance of cell shape.</text>
</comment>
<dbReference type="Proteomes" id="UP000253250">
    <property type="component" value="Unassembled WGS sequence"/>
</dbReference>
<dbReference type="OrthoDB" id="9808025at2"/>
<dbReference type="PANTHER" id="PTHR34138">
    <property type="entry name" value="CELL SHAPE-DETERMINING PROTEIN MREC"/>
    <property type="match status" value="1"/>
</dbReference>
<dbReference type="NCBIfam" id="TIGR00219">
    <property type="entry name" value="mreC"/>
    <property type="match status" value="1"/>
</dbReference>
<dbReference type="PANTHER" id="PTHR34138:SF1">
    <property type="entry name" value="CELL SHAPE-DETERMINING PROTEIN MREC"/>
    <property type="match status" value="1"/>
</dbReference>
<dbReference type="Gene3D" id="2.40.10.340">
    <property type="entry name" value="Rod shape-determining protein MreC, domain 1"/>
    <property type="match status" value="1"/>
</dbReference>